<dbReference type="PANTHER" id="PTHR46218">
    <property type="entry name" value="LASP"/>
    <property type="match status" value="1"/>
</dbReference>
<evidence type="ECO:0000256" key="5">
    <source>
        <dbReference type="ARBA" id="ARBA00023038"/>
    </source>
</evidence>
<name>A0A2R2MKK4_LINAN</name>
<keyword evidence="4 6" id="KW-0862">Zinc</keyword>
<dbReference type="GO" id="GO:0005925">
    <property type="term" value="C:focal adhesion"/>
    <property type="evidence" value="ECO:0007669"/>
    <property type="project" value="TreeGrafter"/>
</dbReference>
<dbReference type="PRINTS" id="PR00452">
    <property type="entry name" value="SH3DOMAIN"/>
</dbReference>
<dbReference type="CDD" id="cd11789">
    <property type="entry name" value="SH3_Nebulin_family_C"/>
    <property type="match status" value="1"/>
</dbReference>
<dbReference type="Gene3D" id="2.10.110.10">
    <property type="entry name" value="Cysteine Rich Protein"/>
    <property type="match status" value="1"/>
</dbReference>
<dbReference type="Proteomes" id="UP000085678">
    <property type="component" value="Unplaced"/>
</dbReference>
<dbReference type="SMART" id="SM00227">
    <property type="entry name" value="NEBU"/>
    <property type="match status" value="2"/>
</dbReference>
<dbReference type="SUPFAM" id="SSF57716">
    <property type="entry name" value="Glucocorticoid receptor-like (DNA-binding domain)"/>
    <property type="match status" value="1"/>
</dbReference>
<dbReference type="Gene3D" id="2.30.30.40">
    <property type="entry name" value="SH3 Domains"/>
    <property type="match status" value="1"/>
</dbReference>
<feature type="domain" description="SH3" evidence="9">
    <location>
        <begin position="375"/>
        <end position="434"/>
    </location>
</feature>
<evidence type="ECO:0000256" key="8">
    <source>
        <dbReference type="SAM" id="MobiDB-lite"/>
    </source>
</evidence>
<dbReference type="InterPro" id="IPR001781">
    <property type="entry name" value="Znf_LIM"/>
</dbReference>
<evidence type="ECO:0000256" key="1">
    <source>
        <dbReference type="ARBA" id="ARBA00022443"/>
    </source>
</evidence>
<dbReference type="SMART" id="SM00326">
    <property type="entry name" value="SH3"/>
    <property type="match status" value="1"/>
</dbReference>
<dbReference type="Pfam" id="PF00880">
    <property type="entry name" value="Nebulin"/>
    <property type="match status" value="1"/>
</dbReference>
<sequence length="434" mass="48470">MPIKNCGKCGKTVYPTEELKCLDKVWHKMCFKCEVCNMTLNMKNYKGYDKRPYCNTHYPTTKFTAVADTPENRRIAKNTQVQSNIKYHQDFEKQKGSKISVADDPENLRVKKLSQNISNVAYHGELERKAEMEQRRPDQEYDVGSAPPPGYAPQDRQPMPANQPYRRQPGSLADYDPMMREEARPSPYSAKVQSTQVYNSGRVETQPQDRRKVGSIADYDPVNENYGSLAGGVSSTGQGYQQPPPQQYQPPPPSSPQHQPVRPSGGYVQQQEQEEPLTESEPPEISEPLSKSEPALIDETPDTVETLDNETENEIDACLEPVDLGEGQIGDSELGIEDVLQEAPPVSTQYYAAQEPERSPGGYGYQPPPPQMAPQSQGRFMAVYDYTAADTDEVSFNEGDIIINCESIDEGWMTGTVSRTGQHGMLPANYVEPA</sequence>
<dbReference type="InterPro" id="IPR001452">
    <property type="entry name" value="SH3_domain"/>
</dbReference>
<dbReference type="PROSITE" id="PS50023">
    <property type="entry name" value="LIM_DOMAIN_2"/>
    <property type="match status" value="1"/>
</dbReference>
<dbReference type="RefSeq" id="XP_023930735.1">
    <property type="nucleotide sequence ID" value="XM_024074967.1"/>
</dbReference>
<dbReference type="GeneID" id="106179021"/>
<feature type="compositionally biased region" description="Pro residues" evidence="8">
    <location>
        <begin position="242"/>
        <end position="255"/>
    </location>
</feature>
<keyword evidence="2 6" id="KW-0479">Metal-binding</keyword>
<feature type="region of interest" description="Disordered" evidence="8">
    <location>
        <begin position="354"/>
        <end position="375"/>
    </location>
</feature>
<keyword evidence="3" id="KW-0677">Repeat</keyword>
<keyword evidence="11" id="KW-1185">Reference proteome</keyword>
<reference evidence="12" key="1">
    <citation type="submission" date="2025-08" db="UniProtKB">
        <authorList>
            <consortium name="RefSeq"/>
        </authorList>
    </citation>
    <scope>IDENTIFICATION</scope>
    <source>
        <tissue evidence="12">Gonads</tissue>
    </source>
</reference>
<feature type="compositionally biased region" description="Polar residues" evidence="8">
    <location>
        <begin position="191"/>
        <end position="206"/>
    </location>
</feature>
<accession>A0A2R2MKK4</accession>
<dbReference type="PROSITE" id="PS00478">
    <property type="entry name" value="LIM_DOMAIN_1"/>
    <property type="match status" value="1"/>
</dbReference>
<evidence type="ECO:0000259" key="9">
    <source>
        <dbReference type="PROSITE" id="PS50002"/>
    </source>
</evidence>
<proteinExistence type="predicted"/>
<feature type="compositionally biased region" description="Basic and acidic residues" evidence="8">
    <location>
        <begin position="124"/>
        <end position="139"/>
    </location>
</feature>
<dbReference type="FunFam" id="2.30.30.40:FF:000007">
    <property type="entry name" value="nebulin isoform X1"/>
    <property type="match status" value="1"/>
</dbReference>
<keyword evidence="1 7" id="KW-0728">SH3 domain</keyword>
<evidence type="ECO:0000313" key="11">
    <source>
        <dbReference type="Proteomes" id="UP000085678"/>
    </source>
</evidence>
<dbReference type="SMART" id="SM00132">
    <property type="entry name" value="LIM"/>
    <property type="match status" value="1"/>
</dbReference>
<evidence type="ECO:0000256" key="2">
    <source>
        <dbReference type="ARBA" id="ARBA00022723"/>
    </source>
</evidence>
<dbReference type="FunFam" id="2.10.110.10:FF:000087">
    <property type="entry name" value="LIM zinc-binding domain-containing Nebulette"/>
    <property type="match status" value="1"/>
</dbReference>
<dbReference type="PROSITE" id="PS51216">
    <property type="entry name" value="NEBULIN"/>
    <property type="match status" value="1"/>
</dbReference>
<dbReference type="OrthoDB" id="5971719at2759"/>
<evidence type="ECO:0000259" key="10">
    <source>
        <dbReference type="PROSITE" id="PS50023"/>
    </source>
</evidence>
<evidence type="ECO:0000256" key="4">
    <source>
        <dbReference type="ARBA" id="ARBA00022833"/>
    </source>
</evidence>
<evidence type="ECO:0000313" key="12">
    <source>
        <dbReference type="RefSeq" id="XP_023930735.1"/>
    </source>
</evidence>
<evidence type="ECO:0000256" key="6">
    <source>
        <dbReference type="PROSITE-ProRule" id="PRU00125"/>
    </source>
</evidence>
<dbReference type="GO" id="GO:0051015">
    <property type="term" value="F:actin filament binding"/>
    <property type="evidence" value="ECO:0007669"/>
    <property type="project" value="TreeGrafter"/>
</dbReference>
<dbReference type="PANTHER" id="PTHR46218:SF4">
    <property type="entry name" value="LIM AND SH3 DOMAIN PROTEIN LASP"/>
    <property type="match status" value="1"/>
</dbReference>
<dbReference type="AlphaFoldDB" id="A0A2R2MKK4"/>
<dbReference type="GO" id="GO:0005737">
    <property type="term" value="C:cytoplasm"/>
    <property type="evidence" value="ECO:0007669"/>
    <property type="project" value="UniProtKB-ARBA"/>
</dbReference>
<keyword evidence="5 6" id="KW-0440">LIM domain</keyword>
<feature type="domain" description="LIM zinc-binding" evidence="10">
    <location>
        <begin position="4"/>
        <end position="64"/>
    </location>
</feature>
<dbReference type="Pfam" id="PF00018">
    <property type="entry name" value="SH3_1"/>
    <property type="match status" value="1"/>
</dbReference>
<feature type="compositionally biased region" description="Acidic residues" evidence="8">
    <location>
        <begin position="299"/>
        <end position="313"/>
    </location>
</feature>
<dbReference type="InterPro" id="IPR036028">
    <property type="entry name" value="SH3-like_dom_sf"/>
</dbReference>
<organism evidence="11 12">
    <name type="scientific">Lingula anatina</name>
    <name type="common">Brachiopod</name>
    <name type="synonym">Lingula unguis</name>
    <dbReference type="NCBI Taxonomy" id="7574"/>
    <lineage>
        <taxon>Eukaryota</taxon>
        <taxon>Metazoa</taxon>
        <taxon>Spiralia</taxon>
        <taxon>Lophotrochozoa</taxon>
        <taxon>Brachiopoda</taxon>
        <taxon>Linguliformea</taxon>
        <taxon>Lingulata</taxon>
        <taxon>Lingulida</taxon>
        <taxon>Linguloidea</taxon>
        <taxon>Lingulidae</taxon>
        <taxon>Lingula</taxon>
    </lineage>
</organism>
<dbReference type="InterPro" id="IPR051759">
    <property type="entry name" value="LIM-SH3_domain_protein"/>
</dbReference>
<dbReference type="SUPFAM" id="SSF50044">
    <property type="entry name" value="SH3-domain"/>
    <property type="match status" value="1"/>
</dbReference>
<dbReference type="Pfam" id="PF00412">
    <property type="entry name" value="LIM"/>
    <property type="match status" value="1"/>
</dbReference>
<dbReference type="GO" id="GO:0046872">
    <property type="term" value="F:metal ion binding"/>
    <property type="evidence" value="ECO:0007669"/>
    <property type="project" value="UniProtKB-KW"/>
</dbReference>
<dbReference type="PRINTS" id="PR00499">
    <property type="entry name" value="P67PHOX"/>
</dbReference>
<gene>
    <name evidence="12" type="primary">LOC106179021</name>
</gene>
<feature type="region of interest" description="Disordered" evidence="8">
    <location>
        <begin position="124"/>
        <end position="313"/>
    </location>
</feature>
<feature type="compositionally biased region" description="Acidic residues" evidence="8">
    <location>
        <begin position="272"/>
        <end position="284"/>
    </location>
</feature>
<dbReference type="PROSITE" id="PS50002">
    <property type="entry name" value="SH3"/>
    <property type="match status" value="1"/>
</dbReference>
<evidence type="ECO:0000256" key="7">
    <source>
        <dbReference type="PROSITE-ProRule" id="PRU00192"/>
    </source>
</evidence>
<dbReference type="InterPro" id="IPR000900">
    <property type="entry name" value="Nebulin_repeat"/>
</dbReference>
<evidence type="ECO:0000256" key="3">
    <source>
        <dbReference type="ARBA" id="ARBA00022737"/>
    </source>
</evidence>
<protein>
    <submittedName>
        <fullName evidence="12">LIM and SH3 domain protein F42H10.3 isoform X2</fullName>
    </submittedName>
</protein>
<dbReference type="CDD" id="cd09447">
    <property type="entry name" value="LIM_LASP"/>
    <property type="match status" value="1"/>
</dbReference>